<protein>
    <submittedName>
        <fullName evidence="3">Unannotated protein</fullName>
    </submittedName>
</protein>
<dbReference type="PANTHER" id="PTHR21366">
    <property type="entry name" value="GLYOXALASE FAMILY PROTEIN"/>
    <property type="match status" value="1"/>
</dbReference>
<name>A0A6J6YU46_9ZZZZ</name>
<evidence type="ECO:0000313" key="5">
    <source>
        <dbReference type="EMBL" id="CAB4978282.1"/>
    </source>
</evidence>
<dbReference type="EMBL" id="CAFABA010000003">
    <property type="protein sequence ID" value="CAB4813002.1"/>
    <property type="molecule type" value="Genomic_DNA"/>
</dbReference>
<feature type="domain" description="VOC" evidence="1">
    <location>
        <begin position="57"/>
        <end position="201"/>
    </location>
</feature>
<dbReference type="EMBL" id="CAFBMH010000001">
    <property type="protein sequence ID" value="CAB4888632.1"/>
    <property type="molecule type" value="Genomic_DNA"/>
</dbReference>
<dbReference type="EMBL" id="CAEZYR010000008">
    <property type="protein sequence ID" value="CAB4729688.1"/>
    <property type="molecule type" value="Genomic_DNA"/>
</dbReference>
<feature type="domain" description="VOC" evidence="1">
    <location>
        <begin position="205"/>
        <end position="350"/>
    </location>
</feature>
<dbReference type="InterPro" id="IPR029068">
    <property type="entry name" value="Glyas_Bleomycin-R_OHBP_Dase"/>
</dbReference>
<dbReference type="PROSITE" id="PS51819">
    <property type="entry name" value="VOC"/>
    <property type="match status" value="2"/>
</dbReference>
<dbReference type="EMBL" id="CAFBOS010000006">
    <property type="protein sequence ID" value="CAB4978282.1"/>
    <property type="molecule type" value="Genomic_DNA"/>
</dbReference>
<sequence>MSRTTYRLRGGLTEKYTAGAFPWRSRNLPRVGHITSWRTASSSATTSVPRMAISASRIFHVNANCTDLKRSLGFYRDLLGLTQNTHPMPSILQRGDAFGLEQVMWDAWMLQSDLGNDGLALDLLEWKTPLPAGAPPRAINEIGFHHLTMAVPDLHACVDRLRDAGVTIIGGPVDMDLGNGSSISMAMVEDPDGIPLQLIGGRDTRISHVVINTRDLDGSVAYYRDVMGMTVLRVVDAVRQSGALYGMADHVECRSAMMRDAGSKFMVELIEWIDPLPAPGTDRVRNANDIGLFRMAWSTADCHGDETVVRAAGSVPLAPTGTLSVGDHLPLLYVLFWPGPNGECLELIQTGAPRP</sequence>
<reference evidence="3" key="1">
    <citation type="submission" date="2020-05" db="EMBL/GenBank/DDBJ databases">
        <authorList>
            <person name="Chiriac C."/>
            <person name="Salcher M."/>
            <person name="Ghai R."/>
            <person name="Kavagutti S V."/>
        </authorList>
    </citation>
    <scope>NUCLEOTIDE SEQUENCE</scope>
</reference>
<dbReference type="AlphaFoldDB" id="A0A6J6YU46"/>
<accession>A0A6J6YU46</accession>
<organism evidence="3">
    <name type="scientific">freshwater metagenome</name>
    <dbReference type="NCBI Taxonomy" id="449393"/>
    <lineage>
        <taxon>unclassified sequences</taxon>
        <taxon>metagenomes</taxon>
        <taxon>ecological metagenomes</taxon>
    </lineage>
</organism>
<evidence type="ECO:0000313" key="2">
    <source>
        <dbReference type="EMBL" id="CAB4729688.1"/>
    </source>
</evidence>
<gene>
    <name evidence="2" type="ORF">UFOPK2754_00390</name>
    <name evidence="3" type="ORF">UFOPK3139_00132</name>
    <name evidence="4" type="ORF">UFOPK3543_00052</name>
    <name evidence="5" type="ORF">UFOPK3967_00189</name>
</gene>
<dbReference type="InterPro" id="IPR050383">
    <property type="entry name" value="GlyoxalaseI/FosfomycinResist"/>
</dbReference>
<dbReference type="Gene3D" id="3.10.180.10">
    <property type="entry name" value="2,3-Dihydroxybiphenyl 1,2-Dioxygenase, domain 1"/>
    <property type="match status" value="2"/>
</dbReference>
<evidence type="ECO:0000313" key="3">
    <source>
        <dbReference type="EMBL" id="CAB4813002.1"/>
    </source>
</evidence>
<dbReference type="PANTHER" id="PTHR21366:SF14">
    <property type="entry name" value="GLYOXALASE DOMAIN-CONTAINING PROTEIN 5"/>
    <property type="match status" value="1"/>
</dbReference>
<dbReference type="SUPFAM" id="SSF54593">
    <property type="entry name" value="Glyoxalase/Bleomycin resistance protein/Dihydroxybiphenyl dioxygenase"/>
    <property type="match status" value="1"/>
</dbReference>
<dbReference type="InterPro" id="IPR004360">
    <property type="entry name" value="Glyas_Fos-R_dOase_dom"/>
</dbReference>
<evidence type="ECO:0000259" key="1">
    <source>
        <dbReference type="PROSITE" id="PS51819"/>
    </source>
</evidence>
<evidence type="ECO:0000313" key="4">
    <source>
        <dbReference type="EMBL" id="CAB4888632.1"/>
    </source>
</evidence>
<dbReference type="CDD" id="cd06587">
    <property type="entry name" value="VOC"/>
    <property type="match status" value="1"/>
</dbReference>
<proteinExistence type="predicted"/>
<dbReference type="Pfam" id="PF00903">
    <property type="entry name" value="Glyoxalase"/>
    <property type="match status" value="2"/>
</dbReference>
<dbReference type="InterPro" id="IPR037523">
    <property type="entry name" value="VOC_core"/>
</dbReference>